<keyword evidence="5 6" id="KW-0472">Membrane</keyword>
<sequence>MVRVSNTIVGFLYNISLLLCLVAICTSLYFFVHEGTQCQKFLNALIIVGAFIFAVSLLGLIGSCCRINFVIICLMLMFLLIVGLTVGTVYGKRLTNEGMGDVVSGIGHKEHRLGDYSNWLGNHFVNGKNWVQIKNCLSDFRICKILTGCCQPPSVCEFESKNGTIWVAPKAGPASKGSDCTTWSNQQETICFYCNACKVGFLEY</sequence>
<accession>A0A1Q3B717</accession>
<dbReference type="GO" id="GO:0016020">
    <property type="term" value="C:membrane"/>
    <property type="evidence" value="ECO:0007669"/>
    <property type="project" value="UniProtKB-SubCell"/>
</dbReference>
<dbReference type="OrthoDB" id="672773at2759"/>
<evidence type="ECO:0000256" key="6">
    <source>
        <dbReference type="SAM" id="Phobius"/>
    </source>
</evidence>
<dbReference type="EMBL" id="BDDD01000315">
    <property type="protein sequence ID" value="GAV63695.1"/>
    <property type="molecule type" value="Genomic_DNA"/>
</dbReference>
<evidence type="ECO:0000313" key="7">
    <source>
        <dbReference type="EMBL" id="GAV63695.1"/>
    </source>
</evidence>
<dbReference type="GO" id="GO:0009734">
    <property type="term" value="P:auxin-activated signaling pathway"/>
    <property type="evidence" value="ECO:0007669"/>
    <property type="project" value="InterPro"/>
</dbReference>
<dbReference type="Pfam" id="PF00335">
    <property type="entry name" value="Tetraspanin"/>
    <property type="match status" value="1"/>
</dbReference>
<dbReference type="InterPro" id="IPR044991">
    <property type="entry name" value="TET_plant"/>
</dbReference>
<feature type="transmembrane region" description="Helical" evidence="6">
    <location>
        <begin position="41"/>
        <end position="61"/>
    </location>
</feature>
<evidence type="ECO:0000256" key="3">
    <source>
        <dbReference type="ARBA" id="ARBA00022692"/>
    </source>
</evidence>
<dbReference type="InterPro" id="IPR018503">
    <property type="entry name" value="Tetraspanin_CS"/>
</dbReference>
<dbReference type="PANTHER" id="PTHR32191">
    <property type="entry name" value="TETRASPANIN-8-RELATED"/>
    <property type="match status" value="1"/>
</dbReference>
<dbReference type="InParanoid" id="A0A1Q3B717"/>
<keyword evidence="3 6" id="KW-0812">Transmembrane</keyword>
<name>A0A1Q3B717_CEPFO</name>
<evidence type="ECO:0000256" key="4">
    <source>
        <dbReference type="ARBA" id="ARBA00022989"/>
    </source>
</evidence>
<dbReference type="Proteomes" id="UP000187406">
    <property type="component" value="Unassembled WGS sequence"/>
</dbReference>
<gene>
    <name evidence="7" type="ORF">CFOL_v3_07213</name>
</gene>
<dbReference type="STRING" id="3775.A0A1Q3B717"/>
<keyword evidence="4 6" id="KW-1133">Transmembrane helix</keyword>
<feature type="transmembrane region" description="Helical" evidence="6">
    <location>
        <begin position="67"/>
        <end position="90"/>
    </location>
</feature>
<reference evidence="8" key="1">
    <citation type="submission" date="2016-04" db="EMBL/GenBank/DDBJ databases">
        <title>Cephalotus genome sequencing.</title>
        <authorList>
            <person name="Fukushima K."/>
            <person name="Hasebe M."/>
            <person name="Fang X."/>
        </authorList>
    </citation>
    <scope>NUCLEOTIDE SEQUENCE [LARGE SCALE GENOMIC DNA]</scope>
    <source>
        <strain evidence="8">cv. St1</strain>
    </source>
</reference>
<evidence type="ECO:0000313" key="8">
    <source>
        <dbReference type="Proteomes" id="UP000187406"/>
    </source>
</evidence>
<comment type="similarity">
    <text evidence="2">Belongs to the tetraspanin (TM4SF) family.</text>
</comment>
<dbReference type="InterPro" id="IPR018499">
    <property type="entry name" value="Tetraspanin/Peripherin"/>
</dbReference>
<feature type="transmembrane region" description="Helical" evidence="6">
    <location>
        <begin position="12"/>
        <end position="32"/>
    </location>
</feature>
<keyword evidence="8" id="KW-1185">Reference proteome</keyword>
<protein>
    <submittedName>
        <fullName evidence="7">Tetraspannin domain-containing protein</fullName>
    </submittedName>
</protein>
<dbReference type="PROSITE" id="PS00421">
    <property type="entry name" value="TM4_1"/>
    <property type="match status" value="1"/>
</dbReference>
<evidence type="ECO:0000256" key="5">
    <source>
        <dbReference type="ARBA" id="ARBA00023136"/>
    </source>
</evidence>
<dbReference type="AlphaFoldDB" id="A0A1Q3B717"/>
<comment type="caution">
    <text evidence="7">The sequence shown here is derived from an EMBL/GenBank/DDBJ whole genome shotgun (WGS) entry which is preliminary data.</text>
</comment>
<organism evidence="7 8">
    <name type="scientific">Cephalotus follicularis</name>
    <name type="common">Albany pitcher plant</name>
    <dbReference type="NCBI Taxonomy" id="3775"/>
    <lineage>
        <taxon>Eukaryota</taxon>
        <taxon>Viridiplantae</taxon>
        <taxon>Streptophyta</taxon>
        <taxon>Embryophyta</taxon>
        <taxon>Tracheophyta</taxon>
        <taxon>Spermatophyta</taxon>
        <taxon>Magnoliopsida</taxon>
        <taxon>eudicotyledons</taxon>
        <taxon>Gunneridae</taxon>
        <taxon>Pentapetalae</taxon>
        <taxon>rosids</taxon>
        <taxon>fabids</taxon>
        <taxon>Oxalidales</taxon>
        <taxon>Cephalotaceae</taxon>
        <taxon>Cephalotus</taxon>
    </lineage>
</organism>
<evidence type="ECO:0000256" key="1">
    <source>
        <dbReference type="ARBA" id="ARBA00004141"/>
    </source>
</evidence>
<comment type="subcellular location">
    <subcellularLocation>
        <location evidence="1">Membrane</location>
        <topology evidence="1">Multi-pass membrane protein</topology>
    </subcellularLocation>
</comment>
<proteinExistence type="inferred from homology"/>
<evidence type="ECO:0000256" key="2">
    <source>
        <dbReference type="ARBA" id="ARBA00006840"/>
    </source>
</evidence>